<evidence type="ECO:0000256" key="5">
    <source>
        <dbReference type="ARBA" id="ARBA00022989"/>
    </source>
</evidence>
<evidence type="ECO:0000256" key="3">
    <source>
        <dbReference type="ARBA" id="ARBA00022592"/>
    </source>
</evidence>
<accession>A0AAF0EQK0</accession>
<name>A0AAF0EQK0_9BASI</name>
<evidence type="ECO:0000256" key="7">
    <source>
        <dbReference type="RuleBase" id="RU363058"/>
    </source>
</evidence>
<dbReference type="PANTHER" id="PTHR11101:SF55">
    <property type="entry name" value="PHOSPHATE TRANSPORTER"/>
    <property type="match status" value="1"/>
</dbReference>
<keyword evidence="2 7" id="KW-0813">Transport</keyword>
<evidence type="ECO:0000313" key="9">
    <source>
        <dbReference type="Proteomes" id="UP001219933"/>
    </source>
</evidence>
<dbReference type="GO" id="GO:0005315">
    <property type="term" value="F:phosphate transmembrane transporter activity"/>
    <property type="evidence" value="ECO:0007669"/>
    <property type="project" value="InterPro"/>
</dbReference>
<feature type="transmembrane region" description="Helical" evidence="7">
    <location>
        <begin position="217"/>
        <end position="240"/>
    </location>
</feature>
<evidence type="ECO:0000313" key="8">
    <source>
        <dbReference type="EMBL" id="WFD33197.1"/>
    </source>
</evidence>
<feature type="transmembrane region" description="Helical" evidence="7">
    <location>
        <begin position="460"/>
        <end position="479"/>
    </location>
</feature>
<dbReference type="InterPro" id="IPR001204">
    <property type="entry name" value="Phos_transporter"/>
</dbReference>
<evidence type="ECO:0000256" key="6">
    <source>
        <dbReference type="ARBA" id="ARBA00023136"/>
    </source>
</evidence>
<feature type="transmembrane region" description="Helical" evidence="7">
    <location>
        <begin position="147"/>
        <end position="170"/>
    </location>
</feature>
<protein>
    <recommendedName>
        <fullName evidence="7">Phosphate transporter</fullName>
    </recommendedName>
</protein>
<feature type="transmembrane region" description="Helical" evidence="7">
    <location>
        <begin position="43"/>
        <end position="65"/>
    </location>
</feature>
<gene>
    <name evidence="8" type="ORF">MCUN1_000010</name>
</gene>
<feature type="transmembrane region" description="Helical" evidence="7">
    <location>
        <begin position="549"/>
        <end position="574"/>
    </location>
</feature>
<comment type="function">
    <text evidence="7">Sodium-phosphate symporter.</text>
</comment>
<keyword evidence="4 7" id="KW-0812">Transmembrane</keyword>
<evidence type="ECO:0000256" key="2">
    <source>
        <dbReference type="ARBA" id="ARBA00022448"/>
    </source>
</evidence>
<dbReference type="GO" id="GO:0035435">
    <property type="term" value="P:phosphate ion transmembrane transport"/>
    <property type="evidence" value="ECO:0007669"/>
    <property type="project" value="TreeGrafter"/>
</dbReference>
<sequence length="579" mass="62363">MAVLRKYDWIFALITIFFCVSSFSNGANDVANSYATSVAARTIPMWVAGILAACTEFIGAVAMGSRVTQTIKSGIIDIARFKGNPGTFMLAMACAEAGSATWLAIATSLSFPVSTTQCVIGALIGVGFASQANVHWEWKKGSVSQVAASWGISPAIAAGFSAIVFLTIKFGILKRADPLKWGLRLIPVYLATTAAILAVFIIDEAPSASLEKLGAKAVGIALGVWAGVFLISLVFFMPYFHRRLVVRDRRIRMYHVILGPLLLKEDPPLFLPGREDEITRLDGDLPAEEKAEIGINGPAELPASTSDLKANPLNDIEAGAPAAELNAINPSTVTPDALNDTNAVKAGIKRRPTPEERFLAPTAHLPPFHPRRIWSFILYGFLHGVTVEVVNFHGDKLKDIHAKAEHYDPRVEDLWTFCQVVSAMLMSIAHGANDVSNAVGPWSATYETWQSSMVVEKSSVPTWMLVVAGLLLGLGFWFYGYNIVRQLGNNITHMSPTRGFSIEIGAAVTVLLASELSLPVSTTQCLTGAAVVVALMNFSPGALNIRAVLWIFSGWILTLPIAGLIAGLMMLMALNTPHF</sequence>
<dbReference type="GO" id="GO:0016020">
    <property type="term" value="C:membrane"/>
    <property type="evidence" value="ECO:0007669"/>
    <property type="project" value="UniProtKB-SubCell"/>
</dbReference>
<proteinExistence type="inferred from homology"/>
<keyword evidence="6 7" id="KW-0472">Membrane</keyword>
<dbReference type="EMBL" id="CP119877">
    <property type="protein sequence ID" value="WFD33197.1"/>
    <property type="molecule type" value="Genomic_DNA"/>
</dbReference>
<dbReference type="PANTHER" id="PTHR11101">
    <property type="entry name" value="PHOSPHATE TRANSPORTER"/>
    <property type="match status" value="1"/>
</dbReference>
<feature type="transmembrane region" description="Helical" evidence="7">
    <location>
        <begin position="7"/>
        <end position="23"/>
    </location>
</feature>
<feature type="transmembrane region" description="Helical" evidence="7">
    <location>
        <begin position="86"/>
        <end position="105"/>
    </location>
</feature>
<keyword evidence="3 7" id="KW-0592">Phosphate transport</keyword>
<comment type="similarity">
    <text evidence="7">Belongs to the inorganic phosphate transporter (PiT) (TC 2.A.20) family.</text>
</comment>
<dbReference type="Pfam" id="PF01384">
    <property type="entry name" value="PHO4"/>
    <property type="match status" value="1"/>
</dbReference>
<keyword evidence="9" id="KW-1185">Reference proteome</keyword>
<evidence type="ECO:0000256" key="4">
    <source>
        <dbReference type="ARBA" id="ARBA00022692"/>
    </source>
</evidence>
<keyword evidence="5 7" id="KW-1133">Transmembrane helix</keyword>
<dbReference type="AlphaFoldDB" id="A0AAF0EQK0"/>
<feature type="transmembrane region" description="Helical" evidence="7">
    <location>
        <begin position="182"/>
        <end position="202"/>
    </location>
</feature>
<dbReference type="Proteomes" id="UP001219933">
    <property type="component" value="Chromosome 1"/>
</dbReference>
<evidence type="ECO:0000256" key="1">
    <source>
        <dbReference type="ARBA" id="ARBA00004141"/>
    </source>
</evidence>
<reference evidence="8" key="1">
    <citation type="submission" date="2023-03" db="EMBL/GenBank/DDBJ databases">
        <title>Mating type loci evolution in Malassezia.</title>
        <authorList>
            <person name="Coelho M.A."/>
        </authorList>
    </citation>
    <scope>NUCLEOTIDE SEQUENCE</scope>
    <source>
        <strain evidence="8">CBS 11721</strain>
    </source>
</reference>
<comment type="subcellular location">
    <subcellularLocation>
        <location evidence="1 7">Membrane</location>
        <topology evidence="1 7">Multi-pass membrane protein</topology>
    </subcellularLocation>
</comment>
<organism evidence="8 9">
    <name type="scientific">Malassezia cuniculi</name>
    <dbReference type="NCBI Taxonomy" id="948313"/>
    <lineage>
        <taxon>Eukaryota</taxon>
        <taxon>Fungi</taxon>
        <taxon>Dikarya</taxon>
        <taxon>Basidiomycota</taxon>
        <taxon>Ustilaginomycotina</taxon>
        <taxon>Malasseziomycetes</taxon>
        <taxon>Malasseziales</taxon>
        <taxon>Malasseziaceae</taxon>
        <taxon>Malassezia</taxon>
    </lineage>
</organism>